<dbReference type="OrthoDB" id="2989832at2"/>
<evidence type="ECO:0000313" key="2">
    <source>
        <dbReference type="Proteomes" id="UP000248646"/>
    </source>
</evidence>
<dbReference type="Proteomes" id="UP000248646">
    <property type="component" value="Unassembled WGS sequence"/>
</dbReference>
<accession>A0A2W7PF78</accession>
<proteinExistence type="predicted"/>
<dbReference type="EMBL" id="QKZI01000001">
    <property type="protein sequence ID" value="PZX06916.1"/>
    <property type="molecule type" value="Genomic_DNA"/>
</dbReference>
<evidence type="ECO:0000313" key="1">
    <source>
        <dbReference type="EMBL" id="PZX06916.1"/>
    </source>
</evidence>
<organism evidence="1 2">
    <name type="scientific">Psychrobacillus insolitus</name>
    <dbReference type="NCBI Taxonomy" id="1461"/>
    <lineage>
        <taxon>Bacteria</taxon>
        <taxon>Bacillati</taxon>
        <taxon>Bacillota</taxon>
        <taxon>Bacilli</taxon>
        <taxon>Bacillales</taxon>
        <taxon>Bacillaceae</taxon>
        <taxon>Psychrobacillus</taxon>
    </lineage>
</organism>
<dbReference type="RefSeq" id="WP_111437618.1">
    <property type="nucleotide sequence ID" value="NZ_QKZI01000001.1"/>
</dbReference>
<sequence length="104" mass="11591">MKIRDYMLGLGTGIVIGVFASQVTGKMDISRSAELVLKDIKNSFKEEGPIDGSWIYMTPEPFEKEAIHMKVYKGGISRIKNGQFEQFEFAADSKTGTVVELVKL</sequence>
<keyword evidence="2" id="KW-1185">Reference proteome</keyword>
<dbReference type="AlphaFoldDB" id="A0A2W7PF78"/>
<name>A0A2W7PF78_9BACI</name>
<gene>
    <name evidence="1" type="ORF">C7437_10116</name>
</gene>
<protein>
    <submittedName>
        <fullName evidence="1">Putative small secreted protein</fullName>
    </submittedName>
</protein>
<comment type="caution">
    <text evidence="1">The sequence shown here is derived from an EMBL/GenBank/DDBJ whole genome shotgun (WGS) entry which is preliminary data.</text>
</comment>
<reference evidence="1 2" key="1">
    <citation type="submission" date="2018-06" db="EMBL/GenBank/DDBJ databases">
        <title>Genomic Encyclopedia of Type Strains, Phase IV (KMG-IV): sequencing the most valuable type-strain genomes for metagenomic binning, comparative biology and taxonomic classification.</title>
        <authorList>
            <person name="Goeker M."/>
        </authorList>
    </citation>
    <scope>NUCLEOTIDE SEQUENCE [LARGE SCALE GENOMIC DNA]</scope>
    <source>
        <strain evidence="1 2">DSM 5</strain>
    </source>
</reference>